<protein>
    <submittedName>
        <fullName evidence="1">Uncharacterized protein</fullName>
    </submittedName>
</protein>
<accession>A0ABT5XH42</accession>
<gene>
    <name evidence="1" type="ORF">P0O24_10575</name>
</gene>
<evidence type="ECO:0000313" key="2">
    <source>
        <dbReference type="Proteomes" id="UP001215956"/>
    </source>
</evidence>
<evidence type="ECO:0000313" key="1">
    <source>
        <dbReference type="EMBL" id="MDF0594024.1"/>
    </source>
</evidence>
<dbReference type="Proteomes" id="UP001215956">
    <property type="component" value="Unassembled WGS sequence"/>
</dbReference>
<keyword evidence="2" id="KW-1185">Reference proteome</keyword>
<organism evidence="1 2">
    <name type="scientific">Candidatus Methanocrinis alkalitolerans</name>
    <dbReference type="NCBI Taxonomy" id="3033395"/>
    <lineage>
        <taxon>Archaea</taxon>
        <taxon>Methanobacteriati</taxon>
        <taxon>Methanobacteriota</taxon>
        <taxon>Stenosarchaea group</taxon>
        <taxon>Methanomicrobia</taxon>
        <taxon>Methanotrichales</taxon>
        <taxon>Methanotrichaceae</taxon>
        <taxon>Methanocrinis</taxon>
    </lineage>
</organism>
<name>A0ABT5XH42_9EURY</name>
<comment type="caution">
    <text evidence="1">The sequence shown here is derived from an EMBL/GenBank/DDBJ whole genome shotgun (WGS) entry which is preliminary data.</text>
</comment>
<sequence length="51" mass="5773">MMEWEDVGTMMEWEDVGTMMKWGGGSAARICRAGEDFTGRFLLLGLHGKNY</sequence>
<proteinExistence type="predicted"/>
<dbReference type="EMBL" id="JARFPL010000040">
    <property type="protein sequence ID" value="MDF0594024.1"/>
    <property type="molecule type" value="Genomic_DNA"/>
</dbReference>
<dbReference type="RefSeq" id="WP_316969723.1">
    <property type="nucleotide sequence ID" value="NZ_JARFPL010000040.1"/>
</dbReference>
<reference evidence="1 2" key="1">
    <citation type="submission" date="2023-03" db="EMBL/GenBank/DDBJ databases">
        <title>Whole genome sequencing of Methanotrichaceae archaeon M04Ac.</title>
        <authorList>
            <person name="Khomyakova M.A."/>
            <person name="Merkel A.Y."/>
            <person name="Slobodkin A.I."/>
        </authorList>
    </citation>
    <scope>NUCLEOTIDE SEQUENCE [LARGE SCALE GENOMIC DNA]</scope>
    <source>
        <strain evidence="1 2">M04Ac</strain>
    </source>
</reference>